<dbReference type="SUPFAM" id="SSF54534">
    <property type="entry name" value="FKBP-like"/>
    <property type="match status" value="1"/>
</dbReference>
<evidence type="ECO:0000256" key="1">
    <source>
        <dbReference type="ARBA" id="ARBA00008213"/>
    </source>
</evidence>
<dbReference type="GO" id="GO:0003677">
    <property type="term" value="F:DNA binding"/>
    <property type="evidence" value="ECO:0007669"/>
    <property type="project" value="UniProtKB-UniRule"/>
</dbReference>
<dbReference type="GO" id="GO:0003746">
    <property type="term" value="F:translation elongation factor activity"/>
    <property type="evidence" value="ECO:0007669"/>
    <property type="project" value="UniProtKB-KW"/>
</dbReference>
<dbReference type="SUPFAM" id="SSF46557">
    <property type="entry name" value="GreA transcript cleavage protein, N-terminal domain"/>
    <property type="match status" value="1"/>
</dbReference>
<dbReference type="AlphaFoldDB" id="A0A1B2DG78"/>
<protein>
    <recommendedName>
        <fullName evidence="2 8">Transcription elongation factor GreA</fullName>
    </recommendedName>
    <alternativeName>
        <fullName evidence="7 8">Transcript cleavage factor GreA</fullName>
    </alternativeName>
</protein>
<dbReference type="GO" id="GO:0006354">
    <property type="term" value="P:DNA-templated transcription elongation"/>
    <property type="evidence" value="ECO:0007669"/>
    <property type="project" value="TreeGrafter"/>
</dbReference>
<evidence type="ECO:0000256" key="4">
    <source>
        <dbReference type="ARBA" id="ARBA00023125"/>
    </source>
</evidence>
<comment type="function">
    <text evidence="6 8 9">Necessary for efficient RNA polymerase transcription elongation past template-encoded arresting sites. The arresting sites in DNA have the property of trapping a certain fraction of elongating RNA polymerases that pass through, resulting in locked ternary complexes. Cleavage of the nascent transcript by cleavage factors such as GreA or GreB allows the resumption of elongation from the new 3'terminus. GreA releases sequences of 2 to 3 nucleotides.</text>
</comment>
<dbReference type="GO" id="GO:0070063">
    <property type="term" value="F:RNA polymerase binding"/>
    <property type="evidence" value="ECO:0007669"/>
    <property type="project" value="InterPro"/>
</dbReference>
<dbReference type="NCBIfam" id="TIGR01462">
    <property type="entry name" value="greA"/>
    <property type="match status" value="1"/>
</dbReference>
<feature type="domain" description="Transcription elongation factor GreA/GreB C-terminal" evidence="10">
    <location>
        <begin position="86"/>
        <end position="159"/>
    </location>
</feature>
<dbReference type="InterPro" id="IPR022691">
    <property type="entry name" value="Tscrpt_elong_fac_GreA/B_N"/>
</dbReference>
<evidence type="ECO:0000256" key="9">
    <source>
        <dbReference type="RuleBase" id="RU000556"/>
    </source>
</evidence>
<dbReference type="InterPro" id="IPR006359">
    <property type="entry name" value="Tscrpt_elong_fac_GreA"/>
</dbReference>
<gene>
    <name evidence="8" type="primary">greA</name>
    <name evidence="12" type="ORF">BBD42_09740</name>
</gene>
<dbReference type="Gene3D" id="1.10.287.180">
    <property type="entry name" value="Transcription elongation factor, GreA/GreB, N-terminal domain"/>
    <property type="match status" value="1"/>
</dbReference>
<evidence type="ECO:0000259" key="10">
    <source>
        <dbReference type="Pfam" id="PF01272"/>
    </source>
</evidence>
<sequence>MSKDREEIILTQEGLAQLEAELDDLKYVKRKELAARIKLAISYGDLKENSEYHSAKNDQSFMETRIIILEKMLKKARVIDVEALDTSRVNIGFTVILNDVEFAEKLEYKIVGTEEADVASNKISYESPLGKELMGKVVGSIISVNAPMGIIKYELLEIKA</sequence>
<dbReference type="Pfam" id="PF01272">
    <property type="entry name" value="GreA_GreB"/>
    <property type="match status" value="1"/>
</dbReference>
<dbReference type="Gene3D" id="3.10.50.30">
    <property type="entry name" value="Transcription elongation factor, GreA/GreB, C-terminal domain"/>
    <property type="match status" value="1"/>
</dbReference>
<dbReference type="InterPro" id="IPR036805">
    <property type="entry name" value="Tscrpt_elong_fac_GreA/B_N_sf"/>
</dbReference>
<feature type="domain" description="Transcription elongation factor GreA/GreB N-terminal" evidence="11">
    <location>
        <begin position="8"/>
        <end position="78"/>
    </location>
</feature>
<dbReference type="InterPro" id="IPR028624">
    <property type="entry name" value="Tscrpt_elong_fac_GreA/B"/>
</dbReference>
<keyword evidence="3 8" id="KW-0805">Transcription regulation</keyword>
<evidence type="ECO:0000256" key="5">
    <source>
        <dbReference type="ARBA" id="ARBA00023163"/>
    </source>
</evidence>
<dbReference type="GO" id="GO:0032784">
    <property type="term" value="P:regulation of DNA-templated transcription elongation"/>
    <property type="evidence" value="ECO:0007669"/>
    <property type="project" value="UniProtKB-UniRule"/>
</dbReference>
<dbReference type="FunFam" id="1.10.287.180:FF:000001">
    <property type="entry name" value="Transcription elongation factor GreA"/>
    <property type="match status" value="1"/>
</dbReference>
<name>A0A1B2DG78_9BACL</name>
<dbReference type="RefSeq" id="WP_099517994.1">
    <property type="nucleotide sequence ID" value="NZ_CP016808.1"/>
</dbReference>
<evidence type="ECO:0000256" key="6">
    <source>
        <dbReference type="ARBA" id="ARBA00024916"/>
    </source>
</evidence>
<evidence type="ECO:0000256" key="3">
    <source>
        <dbReference type="ARBA" id="ARBA00023015"/>
    </source>
</evidence>
<dbReference type="PROSITE" id="PS00829">
    <property type="entry name" value="GREAB_1"/>
    <property type="match status" value="1"/>
</dbReference>
<dbReference type="InterPro" id="IPR023459">
    <property type="entry name" value="Tscrpt_elong_fac_GreA/B_fam"/>
</dbReference>
<evidence type="ECO:0000313" key="12">
    <source>
        <dbReference type="EMBL" id="ANY66713.1"/>
    </source>
</evidence>
<keyword evidence="4 8" id="KW-0238">DNA-binding</keyword>
<keyword evidence="12" id="KW-0648">Protein biosynthesis</keyword>
<dbReference type="HAMAP" id="MF_00105">
    <property type="entry name" value="GreA_GreB"/>
    <property type="match status" value="1"/>
</dbReference>
<dbReference type="InterPro" id="IPR018151">
    <property type="entry name" value="TF_GreA/GreB_CS"/>
</dbReference>
<dbReference type="PANTHER" id="PTHR30437">
    <property type="entry name" value="TRANSCRIPTION ELONGATION FACTOR GREA"/>
    <property type="match status" value="1"/>
</dbReference>
<proteinExistence type="inferred from homology"/>
<organism evidence="12">
    <name type="scientific">Paenibacillus sp. BIHB 4019</name>
    <dbReference type="NCBI Taxonomy" id="1870819"/>
    <lineage>
        <taxon>Bacteria</taxon>
        <taxon>Bacillati</taxon>
        <taxon>Bacillota</taxon>
        <taxon>Bacilli</taxon>
        <taxon>Bacillales</taxon>
        <taxon>Paenibacillaceae</taxon>
        <taxon>Paenibacillus</taxon>
    </lineage>
</organism>
<dbReference type="InterPro" id="IPR001437">
    <property type="entry name" value="Tscrpt_elong_fac_GreA/B_C"/>
</dbReference>
<reference evidence="12" key="1">
    <citation type="submission" date="2016-08" db="EMBL/GenBank/DDBJ databases">
        <title>Complete Genome Seqeunce of Paenibacillus sp. BIHB 4019 from tea rhizoplane.</title>
        <authorList>
            <person name="Thakur R."/>
            <person name="Swarnkar M.K."/>
            <person name="Gulati A."/>
        </authorList>
    </citation>
    <scope>NUCLEOTIDE SEQUENCE [LARGE SCALE GENOMIC DNA]</scope>
    <source>
        <strain evidence="12">BIHB4019</strain>
    </source>
</reference>
<evidence type="ECO:0000256" key="7">
    <source>
        <dbReference type="ARBA" id="ARBA00030776"/>
    </source>
</evidence>
<dbReference type="Pfam" id="PF03449">
    <property type="entry name" value="GreA_GreB_N"/>
    <property type="match status" value="1"/>
</dbReference>
<keyword evidence="5 8" id="KW-0804">Transcription</keyword>
<dbReference type="PANTHER" id="PTHR30437:SF4">
    <property type="entry name" value="TRANSCRIPTION ELONGATION FACTOR GREA"/>
    <property type="match status" value="1"/>
</dbReference>
<accession>A0A1B2DG78</accession>
<dbReference type="NCBIfam" id="NF001263">
    <property type="entry name" value="PRK00226.1-4"/>
    <property type="match status" value="1"/>
</dbReference>
<evidence type="ECO:0000256" key="2">
    <source>
        <dbReference type="ARBA" id="ARBA00013729"/>
    </source>
</evidence>
<evidence type="ECO:0000259" key="11">
    <source>
        <dbReference type="Pfam" id="PF03449"/>
    </source>
</evidence>
<dbReference type="PIRSF" id="PIRSF006092">
    <property type="entry name" value="GreA_GreB"/>
    <property type="match status" value="1"/>
</dbReference>
<dbReference type="EMBL" id="CP016808">
    <property type="protein sequence ID" value="ANY66713.1"/>
    <property type="molecule type" value="Genomic_DNA"/>
</dbReference>
<comment type="similarity">
    <text evidence="1 8 9">Belongs to the GreA/GreB family.</text>
</comment>
<evidence type="ECO:0000256" key="8">
    <source>
        <dbReference type="HAMAP-Rule" id="MF_00105"/>
    </source>
</evidence>
<keyword evidence="12" id="KW-0251">Elongation factor</keyword>
<dbReference type="InterPro" id="IPR036953">
    <property type="entry name" value="GreA/GreB_C_sf"/>
</dbReference>